<comment type="subcellular location">
    <subcellularLocation>
        <location evidence="2">Nucleus</location>
    </subcellularLocation>
</comment>
<dbReference type="PANTHER" id="PTHR23226">
    <property type="entry name" value="ZINC FINGER AND SCAN DOMAIN-CONTAINING"/>
    <property type="match status" value="1"/>
</dbReference>
<evidence type="ECO:0000256" key="7">
    <source>
        <dbReference type="ARBA" id="ARBA00022833"/>
    </source>
</evidence>
<dbReference type="Proteomes" id="UP000694421">
    <property type="component" value="Unplaced"/>
</dbReference>
<dbReference type="FunFam" id="3.30.160.60:FF:000051">
    <property type="entry name" value="zinc finger protein 585A"/>
    <property type="match status" value="1"/>
</dbReference>
<dbReference type="GO" id="GO:0000981">
    <property type="term" value="F:DNA-binding transcription factor activity, RNA polymerase II-specific"/>
    <property type="evidence" value="ECO:0007669"/>
    <property type="project" value="TreeGrafter"/>
</dbReference>
<dbReference type="InterPro" id="IPR036236">
    <property type="entry name" value="Znf_C2H2_sf"/>
</dbReference>
<dbReference type="InterPro" id="IPR013087">
    <property type="entry name" value="Znf_C2H2_type"/>
</dbReference>
<dbReference type="SMART" id="SM00355">
    <property type="entry name" value="ZnF_C2H2"/>
    <property type="match status" value="2"/>
</dbReference>
<keyword evidence="4" id="KW-0479">Metal-binding</keyword>
<keyword evidence="5" id="KW-0677">Repeat</keyword>
<dbReference type="GO" id="GO:0008270">
    <property type="term" value="F:zinc ion binding"/>
    <property type="evidence" value="ECO:0007669"/>
    <property type="project" value="UniProtKB-KW"/>
</dbReference>
<feature type="region of interest" description="Disordered" evidence="12">
    <location>
        <begin position="1"/>
        <end position="28"/>
    </location>
</feature>
<keyword evidence="6 11" id="KW-0863">Zinc-finger</keyword>
<dbReference type="SUPFAM" id="SSF57667">
    <property type="entry name" value="beta-beta-alpha zinc fingers"/>
    <property type="match status" value="2"/>
</dbReference>
<keyword evidence="10" id="KW-0539">Nucleus</keyword>
<evidence type="ECO:0000256" key="9">
    <source>
        <dbReference type="ARBA" id="ARBA00023163"/>
    </source>
</evidence>
<evidence type="ECO:0000313" key="15">
    <source>
        <dbReference type="Proteomes" id="UP000694421"/>
    </source>
</evidence>
<dbReference type="FunFam" id="3.30.160.60:FF:002343">
    <property type="entry name" value="Zinc finger protein 33A"/>
    <property type="match status" value="1"/>
</dbReference>
<organism evidence="14 15">
    <name type="scientific">Salvator merianae</name>
    <name type="common">Argentine black and white tegu</name>
    <name type="synonym">Tupinambis merianae</name>
    <dbReference type="NCBI Taxonomy" id="96440"/>
    <lineage>
        <taxon>Eukaryota</taxon>
        <taxon>Metazoa</taxon>
        <taxon>Chordata</taxon>
        <taxon>Craniata</taxon>
        <taxon>Vertebrata</taxon>
        <taxon>Euteleostomi</taxon>
        <taxon>Lepidosauria</taxon>
        <taxon>Squamata</taxon>
        <taxon>Bifurcata</taxon>
        <taxon>Unidentata</taxon>
        <taxon>Episquamata</taxon>
        <taxon>Laterata</taxon>
        <taxon>Teiioidea</taxon>
        <taxon>Teiidae</taxon>
        <taxon>Salvator</taxon>
    </lineage>
</organism>
<evidence type="ECO:0000259" key="13">
    <source>
        <dbReference type="PROSITE" id="PS50157"/>
    </source>
</evidence>
<feature type="region of interest" description="Disordered" evidence="12">
    <location>
        <begin position="111"/>
        <end position="130"/>
    </location>
</feature>
<evidence type="ECO:0000256" key="10">
    <source>
        <dbReference type="ARBA" id="ARBA00023242"/>
    </source>
</evidence>
<sequence>SFAGHEKSQGLPSRFPPNKSAASHRDMDSCKVPISEGEKQYKCNKCGRSFNNSSDLNRHQKIHTGEKPFKCMDVSKQLRSHQRTHTGEKPYKCEECGNRFSYSSNLIEHQRIHKGEKPYKSAQQLSSPEI</sequence>
<comment type="function">
    <text evidence="1">May be involved in transcriptional regulation.</text>
</comment>
<keyword evidence="15" id="KW-1185">Reference proteome</keyword>
<dbReference type="GO" id="GO:0005634">
    <property type="term" value="C:nucleus"/>
    <property type="evidence" value="ECO:0007669"/>
    <property type="project" value="UniProtKB-SubCell"/>
</dbReference>
<evidence type="ECO:0000256" key="4">
    <source>
        <dbReference type="ARBA" id="ARBA00022723"/>
    </source>
</evidence>
<feature type="compositionally biased region" description="Polar residues" evidence="12">
    <location>
        <begin position="121"/>
        <end position="130"/>
    </location>
</feature>
<evidence type="ECO:0000256" key="3">
    <source>
        <dbReference type="ARBA" id="ARBA00006991"/>
    </source>
</evidence>
<evidence type="ECO:0000256" key="5">
    <source>
        <dbReference type="ARBA" id="ARBA00022737"/>
    </source>
</evidence>
<dbReference type="GeneTree" id="ENSGT01150000286941"/>
<evidence type="ECO:0000256" key="1">
    <source>
        <dbReference type="ARBA" id="ARBA00003767"/>
    </source>
</evidence>
<evidence type="ECO:0000256" key="12">
    <source>
        <dbReference type="SAM" id="MobiDB-lite"/>
    </source>
</evidence>
<evidence type="ECO:0000313" key="14">
    <source>
        <dbReference type="Ensembl" id="ENSSMRP00000024317.1"/>
    </source>
</evidence>
<proteinExistence type="inferred from homology"/>
<evidence type="ECO:0000256" key="2">
    <source>
        <dbReference type="ARBA" id="ARBA00004123"/>
    </source>
</evidence>
<keyword evidence="7" id="KW-0862">Zinc</keyword>
<dbReference type="PANTHER" id="PTHR23226:SF416">
    <property type="entry name" value="FI01424P"/>
    <property type="match status" value="1"/>
</dbReference>
<dbReference type="Pfam" id="PF00096">
    <property type="entry name" value="zf-C2H2"/>
    <property type="match status" value="2"/>
</dbReference>
<name>A0A8D0DZF3_SALMN</name>
<evidence type="ECO:0000256" key="6">
    <source>
        <dbReference type="ARBA" id="ARBA00022771"/>
    </source>
</evidence>
<dbReference type="AlphaFoldDB" id="A0A8D0DZF3"/>
<evidence type="ECO:0000256" key="11">
    <source>
        <dbReference type="PROSITE-ProRule" id="PRU00042"/>
    </source>
</evidence>
<dbReference type="Gene3D" id="3.30.160.60">
    <property type="entry name" value="Classic Zinc Finger"/>
    <property type="match status" value="3"/>
</dbReference>
<keyword evidence="8" id="KW-0805">Transcription regulation</keyword>
<protein>
    <recommendedName>
        <fullName evidence="13">C2H2-type domain-containing protein</fullName>
    </recommendedName>
</protein>
<dbReference type="Ensembl" id="ENSSMRT00000028496.1">
    <property type="protein sequence ID" value="ENSSMRP00000024317.1"/>
    <property type="gene ID" value="ENSSMRG00000018848.1"/>
</dbReference>
<reference evidence="14" key="2">
    <citation type="submission" date="2025-09" db="UniProtKB">
        <authorList>
            <consortium name="Ensembl"/>
        </authorList>
    </citation>
    <scope>IDENTIFICATION</scope>
</reference>
<evidence type="ECO:0000256" key="8">
    <source>
        <dbReference type="ARBA" id="ARBA00023015"/>
    </source>
</evidence>
<comment type="similarity">
    <text evidence="3">Belongs to the krueppel C2H2-type zinc-finger protein family.</text>
</comment>
<reference evidence="14" key="1">
    <citation type="submission" date="2025-08" db="UniProtKB">
        <authorList>
            <consortium name="Ensembl"/>
        </authorList>
    </citation>
    <scope>IDENTIFICATION</scope>
</reference>
<keyword evidence="9" id="KW-0804">Transcription</keyword>
<dbReference type="PROSITE" id="PS00028">
    <property type="entry name" value="ZINC_FINGER_C2H2_1"/>
    <property type="match status" value="2"/>
</dbReference>
<dbReference type="PROSITE" id="PS50157">
    <property type="entry name" value="ZINC_FINGER_C2H2_2"/>
    <property type="match status" value="2"/>
</dbReference>
<feature type="domain" description="C2H2-type" evidence="13">
    <location>
        <begin position="41"/>
        <end position="68"/>
    </location>
</feature>
<dbReference type="GO" id="GO:0000978">
    <property type="term" value="F:RNA polymerase II cis-regulatory region sequence-specific DNA binding"/>
    <property type="evidence" value="ECO:0007669"/>
    <property type="project" value="TreeGrafter"/>
</dbReference>
<feature type="domain" description="C2H2-type" evidence="13">
    <location>
        <begin position="91"/>
        <end position="118"/>
    </location>
</feature>
<accession>A0A8D0DZF3</accession>